<evidence type="ECO:0000256" key="1">
    <source>
        <dbReference type="SAM" id="MobiDB-lite"/>
    </source>
</evidence>
<evidence type="ECO:0000313" key="3">
    <source>
        <dbReference type="Proteomes" id="UP001222325"/>
    </source>
</evidence>
<feature type="region of interest" description="Disordered" evidence="1">
    <location>
        <begin position="15"/>
        <end position="51"/>
    </location>
</feature>
<accession>A0AAD6TZ70</accession>
<proteinExistence type="predicted"/>
<dbReference type="EMBL" id="JARJCN010000054">
    <property type="protein sequence ID" value="KAJ7080609.1"/>
    <property type="molecule type" value="Genomic_DNA"/>
</dbReference>
<dbReference type="Proteomes" id="UP001222325">
    <property type="component" value="Unassembled WGS sequence"/>
</dbReference>
<keyword evidence="3" id="KW-1185">Reference proteome</keyword>
<evidence type="ECO:0000313" key="2">
    <source>
        <dbReference type="EMBL" id="KAJ7080609.1"/>
    </source>
</evidence>
<dbReference type="AlphaFoldDB" id="A0AAD6TZ70"/>
<organism evidence="2 3">
    <name type="scientific">Mycena belliarum</name>
    <dbReference type="NCBI Taxonomy" id="1033014"/>
    <lineage>
        <taxon>Eukaryota</taxon>
        <taxon>Fungi</taxon>
        <taxon>Dikarya</taxon>
        <taxon>Basidiomycota</taxon>
        <taxon>Agaricomycotina</taxon>
        <taxon>Agaricomycetes</taxon>
        <taxon>Agaricomycetidae</taxon>
        <taxon>Agaricales</taxon>
        <taxon>Marasmiineae</taxon>
        <taxon>Mycenaceae</taxon>
        <taxon>Mycena</taxon>
    </lineage>
</organism>
<name>A0AAD6TZ70_9AGAR</name>
<gene>
    <name evidence="2" type="ORF">B0H15DRAFT_804001</name>
</gene>
<reference evidence="2" key="1">
    <citation type="submission" date="2023-03" db="EMBL/GenBank/DDBJ databases">
        <title>Massive genome expansion in bonnet fungi (Mycena s.s.) driven by repeated elements and novel gene families across ecological guilds.</title>
        <authorList>
            <consortium name="Lawrence Berkeley National Laboratory"/>
            <person name="Harder C.B."/>
            <person name="Miyauchi S."/>
            <person name="Viragh M."/>
            <person name="Kuo A."/>
            <person name="Thoen E."/>
            <person name="Andreopoulos B."/>
            <person name="Lu D."/>
            <person name="Skrede I."/>
            <person name="Drula E."/>
            <person name="Henrissat B."/>
            <person name="Morin E."/>
            <person name="Kohler A."/>
            <person name="Barry K."/>
            <person name="LaButti K."/>
            <person name="Morin E."/>
            <person name="Salamov A."/>
            <person name="Lipzen A."/>
            <person name="Mereny Z."/>
            <person name="Hegedus B."/>
            <person name="Baldrian P."/>
            <person name="Stursova M."/>
            <person name="Weitz H."/>
            <person name="Taylor A."/>
            <person name="Grigoriev I.V."/>
            <person name="Nagy L.G."/>
            <person name="Martin F."/>
            <person name="Kauserud H."/>
        </authorList>
    </citation>
    <scope>NUCLEOTIDE SEQUENCE</scope>
    <source>
        <strain evidence="2">CBHHK173m</strain>
    </source>
</reference>
<protein>
    <submittedName>
        <fullName evidence="2">Uncharacterized protein</fullName>
    </submittedName>
</protein>
<comment type="caution">
    <text evidence="2">The sequence shown here is derived from an EMBL/GenBank/DDBJ whole genome shotgun (WGS) entry which is preliminary data.</text>
</comment>
<sequence>MLPCPPLLIATLPSTSTTAEHHRHHRHTLSGSPGGSVRTSPCPSTTTTSLRKGRSRASSVWLISPAWWKGFVRASVRLPDYLWPALSDRQIEYLALCERLQNEGIEDSGLKPTSPSNKPNSYSHLLLLTNGFNLALSGLRFILETWYRSNDLFDLRLEGRHYASMFVLRWPNLRILSGLTSGGSRYACRRAKPASFAFNRADRRLNLERPLLCLSVLSPLPLRSNELTGGLIVNSGAEAVTLLVSITESLSRQTSSTSLRDISLLFLNWLSPAPSKTYTIFGKLQFQPVQPFESTRIDFNQNKHERAKLTQICTQAPNKRRLPRCLVEVSRAGQVGAALSGLQRRASDLSASTALSAYQK</sequence>
<feature type="compositionally biased region" description="Low complexity" evidence="1">
    <location>
        <begin position="39"/>
        <end position="49"/>
    </location>
</feature>